<gene>
    <name evidence="1" type="ORF">HNR51_003821</name>
</gene>
<dbReference type="EMBL" id="JACJIB010000007">
    <property type="protein sequence ID" value="MBA8914725.1"/>
    <property type="molecule type" value="Genomic_DNA"/>
</dbReference>
<comment type="caution">
    <text evidence="1">The sequence shown here is derived from an EMBL/GenBank/DDBJ whole genome shotgun (WGS) entry which is preliminary data.</text>
</comment>
<dbReference type="AlphaFoldDB" id="A0AA40S5B8"/>
<sequence length="344" mass="38724">MPPIIPFEFEPDSSHFETDHLTYEAVENGEYVSWPPGHVRVFVPPHEYYPRPDELEKANPTYFQMFGAKGFMAGSYAEILVGQVSAFMSLKMGNMEVSFGQASPFAAYVFDYIHRPKYFGSWDVIHTARMTGVAVDNVEAAFLNACIQYHERTGDLPSPFAMDDGFLWDEEQDAPEPVSLSLGPIIKDLDPLRFYHFGIAQADNAAACIYFYRTLEYFSFLTNQTKLTKLRHDGTVSEAEFAKRVMDVVFKDEKGPLLHLVNLISDTVILNKAVEDNIIQASSSGALGEAIYAFRNSIVHGKFSYGYTLQSGSVLDDDAHLPKWRHLLQTLARKAITRFGSTLI</sequence>
<name>A0AA40S5B8_9HYPH</name>
<evidence type="ECO:0000313" key="2">
    <source>
        <dbReference type="Proteomes" id="UP000543554"/>
    </source>
</evidence>
<protein>
    <submittedName>
        <fullName evidence="1">Uncharacterized protein</fullName>
    </submittedName>
</protein>
<evidence type="ECO:0000313" key="1">
    <source>
        <dbReference type="EMBL" id="MBA8914725.1"/>
    </source>
</evidence>
<accession>A0AA40S5B8</accession>
<dbReference type="RefSeq" id="WP_182555999.1">
    <property type="nucleotide sequence ID" value="NZ_BPRF01000004.1"/>
</dbReference>
<organism evidence="1 2">
    <name type="scientific">Methylorubrum thiocyanatum</name>
    <dbReference type="NCBI Taxonomy" id="47958"/>
    <lineage>
        <taxon>Bacteria</taxon>
        <taxon>Pseudomonadati</taxon>
        <taxon>Pseudomonadota</taxon>
        <taxon>Alphaproteobacteria</taxon>
        <taxon>Hyphomicrobiales</taxon>
        <taxon>Methylobacteriaceae</taxon>
        <taxon>Methylorubrum</taxon>
    </lineage>
</organism>
<keyword evidence="2" id="KW-1185">Reference proteome</keyword>
<reference evidence="1 2" key="1">
    <citation type="submission" date="2020-08" db="EMBL/GenBank/DDBJ databases">
        <title>Genomic Encyclopedia of Type Strains, Phase IV (KMG-IV): sequencing the most valuable type-strain genomes for metagenomic binning, comparative biology and taxonomic classification.</title>
        <authorList>
            <person name="Goeker M."/>
        </authorList>
    </citation>
    <scope>NUCLEOTIDE SEQUENCE [LARGE SCALE GENOMIC DNA]</scope>
    <source>
        <strain evidence="1 2">DSM 11490</strain>
    </source>
</reference>
<dbReference type="Proteomes" id="UP000543554">
    <property type="component" value="Unassembled WGS sequence"/>
</dbReference>
<proteinExistence type="predicted"/>